<accession>A0ABU6Z3S7</accession>
<feature type="region of interest" description="Disordered" evidence="1">
    <location>
        <begin position="32"/>
        <end position="59"/>
    </location>
</feature>
<feature type="compositionally biased region" description="Acidic residues" evidence="1">
    <location>
        <begin position="107"/>
        <end position="117"/>
    </location>
</feature>
<name>A0ABU6Z3S7_9FABA</name>
<gene>
    <name evidence="2" type="ORF">PIB30_012953</name>
</gene>
<dbReference type="Proteomes" id="UP001341840">
    <property type="component" value="Unassembled WGS sequence"/>
</dbReference>
<evidence type="ECO:0000256" key="1">
    <source>
        <dbReference type="SAM" id="MobiDB-lite"/>
    </source>
</evidence>
<dbReference type="EMBL" id="JASCZI010271893">
    <property type="protein sequence ID" value="MED6216946.1"/>
    <property type="molecule type" value="Genomic_DNA"/>
</dbReference>
<keyword evidence="3" id="KW-1185">Reference proteome</keyword>
<feature type="compositionally biased region" description="Basic and acidic residues" evidence="1">
    <location>
        <begin position="45"/>
        <end position="59"/>
    </location>
</feature>
<sequence>MVEVFKQTHTLKENKEQFADKQSSDIWASSVSLTSPASAGQEEAVDLREQPEARVHDADVEASKEQLREELQLMQEHRRQMAVTGKQMRAGASSAAQDPSLHPPALPEDDNADYVNP</sequence>
<evidence type="ECO:0000313" key="2">
    <source>
        <dbReference type="EMBL" id="MED6216946.1"/>
    </source>
</evidence>
<reference evidence="2 3" key="1">
    <citation type="journal article" date="2023" name="Plants (Basel)">
        <title>Bridging the Gap: Combining Genomics and Transcriptomics Approaches to Understand Stylosanthes scabra, an Orphan Legume from the Brazilian Caatinga.</title>
        <authorList>
            <person name="Ferreira-Neto J.R.C."/>
            <person name="da Silva M.D."/>
            <person name="Binneck E."/>
            <person name="de Melo N.F."/>
            <person name="da Silva R.H."/>
            <person name="de Melo A.L.T.M."/>
            <person name="Pandolfi V."/>
            <person name="Bustamante F.O."/>
            <person name="Brasileiro-Vidal A.C."/>
            <person name="Benko-Iseppon A.M."/>
        </authorList>
    </citation>
    <scope>NUCLEOTIDE SEQUENCE [LARGE SCALE GENOMIC DNA]</scope>
    <source>
        <tissue evidence="2">Leaves</tissue>
    </source>
</reference>
<proteinExistence type="predicted"/>
<feature type="region of interest" description="Disordered" evidence="1">
    <location>
        <begin position="78"/>
        <end position="117"/>
    </location>
</feature>
<protein>
    <submittedName>
        <fullName evidence="2">Uncharacterized protein</fullName>
    </submittedName>
</protein>
<evidence type="ECO:0000313" key="3">
    <source>
        <dbReference type="Proteomes" id="UP001341840"/>
    </source>
</evidence>
<comment type="caution">
    <text evidence="2">The sequence shown here is derived from an EMBL/GenBank/DDBJ whole genome shotgun (WGS) entry which is preliminary data.</text>
</comment>
<organism evidence="2 3">
    <name type="scientific">Stylosanthes scabra</name>
    <dbReference type="NCBI Taxonomy" id="79078"/>
    <lineage>
        <taxon>Eukaryota</taxon>
        <taxon>Viridiplantae</taxon>
        <taxon>Streptophyta</taxon>
        <taxon>Embryophyta</taxon>
        <taxon>Tracheophyta</taxon>
        <taxon>Spermatophyta</taxon>
        <taxon>Magnoliopsida</taxon>
        <taxon>eudicotyledons</taxon>
        <taxon>Gunneridae</taxon>
        <taxon>Pentapetalae</taxon>
        <taxon>rosids</taxon>
        <taxon>fabids</taxon>
        <taxon>Fabales</taxon>
        <taxon>Fabaceae</taxon>
        <taxon>Papilionoideae</taxon>
        <taxon>50 kb inversion clade</taxon>
        <taxon>dalbergioids sensu lato</taxon>
        <taxon>Dalbergieae</taxon>
        <taxon>Pterocarpus clade</taxon>
        <taxon>Stylosanthes</taxon>
    </lineage>
</organism>